<feature type="compositionally biased region" description="Polar residues" evidence="1">
    <location>
        <begin position="69"/>
        <end position="81"/>
    </location>
</feature>
<name>U6KYX1_EIMTE</name>
<evidence type="ECO:0000313" key="3">
    <source>
        <dbReference type="Proteomes" id="UP000030747"/>
    </source>
</evidence>
<dbReference type="Proteomes" id="UP000030747">
    <property type="component" value="Unassembled WGS sequence"/>
</dbReference>
<reference evidence="2" key="2">
    <citation type="submission" date="2013-10" db="EMBL/GenBank/DDBJ databases">
        <authorList>
            <person name="Aslett M."/>
        </authorList>
    </citation>
    <scope>NUCLEOTIDE SEQUENCE [LARGE SCALE GENOMIC DNA]</scope>
    <source>
        <strain evidence="2">Houghton</strain>
    </source>
</reference>
<dbReference type="VEuPathDB" id="ToxoDB:ETH2_1033800"/>
<evidence type="ECO:0000256" key="1">
    <source>
        <dbReference type="SAM" id="MobiDB-lite"/>
    </source>
</evidence>
<sequence length="105" mass="11191">MLQLQEFVLPLLMLQLMLHHQPFPFVSSALPAGAASAEAGEDEMKEPRAIAATHSSRPQQQHAAAVCSGKQQQQTASGSSKRQQAAARGGMQQQVAAASSRVKQQ</sequence>
<dbReference type="AlphaFoldDB" id="U6KYX1"/>
<feature type="compositionally biased region" description="Polar residues" evidence="1">
    <location>
        <begin position="53"/>
        <end position="62"/>
    </location>
</feature>
<protein>
    <submittedName>
        <fullName evidence="2">Uncharacterized protein</fullName>
    </submittedName>
</protein>
<keyword evidence="3" id="KW-1185">Reference proteome</keyword>
<dbReference type="GeneID" id="25250872"/>
<reference evidence="2" key="1">
    <citation type="submission" date="2013-10" db="EMBL/GenBank/DDBJ databases">
        <title>Genomic analysis of the causative agents of coccidiosis in chickens.</title>
        <authorList>
            <person name="Reid A.J."/>
            <person name="Blake D."/>
            <person name="Billington K."/>
            <person name="Browne H."/>
            <person name="Dunn M."/>
            <person name="Hung S."/>
            <person name="Kawahara F."/>
            <person name="Miranda-Saavedra D."/>
            <person name="Mourier T."/>
            <person name="Nagra H."/>
            <person name="Otto T.D."/>
            <person name="Rawlings N."/>
            <person name="Sanchez A."/>
            <person name="Sanders M."/>
            <person name="Subramaniam C."/>
            <person name="Tay Y."/>
            <person name="Dear P."/>
            <person name="Doerig C."/>
            <person name="Gruber A."/>
            <person name="Parkinson J."/>
            <person name="Shirley M."/>
            <person name="Wan K.L."/>
            <person name="Berriman M."/>
            <person name="Tomley F."/>
            <person name="Pain A."/>
        </authorList>
    </citation>
    <scope>NUCLEOTIDE SEQUENCE [LARGE SCALE GENOMIC DNA]</scope>
    <source>
        <strain evidence="2">Houghton</strain>
    </source>
</reference>
<feature type="compositionally biased region" description="Low complexity" evidence="1">
    <location>
        <begin position="82"/>
        <end position="98"/>
    </location>
</feature>
<evidence type="ECO:0000313" key="2">
    <source>
        <dbReference type="EMBL" id="CDJ43367.1"/>
    </source>
</evidence>
<accession>U6KYX1</accession>
<dbReference type="RefSeq" id="XP_013234117.1">
    <property type="nucleotide sequence ID" value="XM_013378663.1"/>
</dbReference>
<feature type="region of interest" description="Disordered" evidence="1">
    <location>
        <begin position="32"/>
        <end position="105"/>
    </location>
</feature>
<organism evidence="2 3">
    <name type="scientific">Eimeria tenella</name>
    <name type="common">Coccidian parasite</name>
    <dbReference type="NCBI Taxonomy" id="5802"/>
    <lineage>
        <taxon>Eukaryota</taxon>
        <taxon>Sar</taxon>
        <taxon>Alveolata</taxon>
        <taxon>Apicomplexa</taxon>
        <taxon>Conoidasida</taxon>
        <taxon>Coccidia</taxon>
        <taxon>Eucoccidiorida</taxon>
        <taxon>Eimeriorina</taxon>
        <taxon>Eimeriidae</taxon>
        <taxon>Eimeria</taxon>
    </lineage>
</organism>
<dbReference type="EMBL" id="HG675762">
    <property type="protein sequence ID" value="CDJ43367.1"/>
    <property type="molecule type" value="Genomic_DNA"/>
</dbReference>
<gene>
    <name evidence="2" type="ORF">ETH_00008350</name>
</gene>
<proteinExistence type="predicted"/>
<dbReference type="VEuPathDB" id="ToxoDB:ETH_00008350"/>